<comment type="caution">
    <text evidence="2">The sequence shown here is derived from an EMBL/GenBank/DDBJ whole genome shotgun (WGS) entry which is preliminary data.</text>
</comment>
<feature type="signal peptide" evidence="1">
    <location>
        <begin position="1"/>
        <end position="28"/>
    </location>
</feature>
<evidence type="ECO:0000256" key="1">
    <source>
        <dbReference type="SAM" id="SignalP"/>
    </source>
</evidence>
<proteinExistence type="predicted"/>
<dbReference type="EMBL" id="JAAKFY010000024">
    <property type="protein sequence ID" value="KAF3836437.1"/>
    <property type="molecule type" value="Genomic_DNA"/>
</dbReference>
<dbReference type="Proteomes" id="UP000518266">
    <property type="component" value="Unassembled WGS sequence"/>
</dbReference>
<gene>
    <name evidence="2" type="ORF">F7725_028995</name>
</gene>
<keyword evidence="1" id="KW-0732">Signal</keyword>
<protein>
    <recommendedName>
        <fullName evidence="4">Secreted protein</fullName>
    </recommendedName>
</protein>
<evidence type="ECO:0008006" key="4">
    <source>
        <dbReference type="Google" id="ProtNLM"/>
    </source>
</evidence>
<feature type="chain" id="PRO_5029613712" description="Secreted protein" evidence="1">
    <location>
        <begin position="29"/>
        <end position="77"/>
    </location>
</feature>
<name>A0A7J5XIM3_DISMA</name>
<evidence type="ECO:0000313" key="3">
    <source>
        <dbReference type="Proteomes" id="UP000518266"/>
    </source>
</evidence>
<reference evidence="2 3" key="1">
    <citation type="submission" date="2020-03" db="EMBL/GenBank/DDBJ databases">
        <title>Dissostichus mawsoni Genome sequencing and assembly.</title>
        <authorList>
            <person name="Park H."/>
        </authorList>
    </citation>
    <scope>NUCLEOTIDE SEQUENCE [LARGE SCALE GENOMIC DNA]</scope>
    <source>
        <strain evidence="2">DM0001</strain>
        <tissue evidence="2">Muscle</tissue>
    </source>
</reference>
<organism evidence="2 3">
    <name type="scientific">Dissostichus mawsoni</name>
    <name type="common">Antarctic cod</name>
    <dbReference type="NCBI Taxonomy" id="36200"/>
    <lineage>
        <taxon>Eukaryota</taxon>
        <taxon>Metazoa</taxon>
        <taxon>Chordata</taxon>
        <taxon>Craniata</taxon>
        <taxon>Vertebrata</taxon>
        <taxon>Euteleostomi</taxon>
        <taxon>Actinopterygii</taxon>
        <taxon>Neopterygii</taxon>
        <taxon>Teleostei</taxon>
        <taxon>Neoteleostei</taxon>
        <taxon>Acanthomorphata</taxon>
        <taxon>Eupercaria</taxon>
        <taxon>Perciformes</taxon>
        <taxon>Notothenioidei</taxon>
        <taxon>Nototheniidae</taxon>
        <taxon>Dissostichus</taxon>
    </lineage>
</organism>
<evidence type="ECO:0000313" key="2">
    <source>
        <dbReference type="EMBL" id="KAF3836437.1"/>
    </source>
</evidence>
<keyword evidence="3" id="KW-1185">Reference proteome</keyword>
<dbReference type="AlphaFoldDB" id="A0A7J5XIM3"/>
<sequence>MQMALMCLFPCLSCLFRTLNVFIPSAHTSLTISTYTVHCYSTLSLSSLNFKPACEKPGPQNLFWFRQSLFTRLLSAF</sequence>
<accession>A0A7J5XIM3</accession>